<evidence type="ECO:0000259" key="1">
    <source>
        <dbReference type="Pfam" id="PF12804"/>
    </source>
</evidence>
<dbReference type="PANTHER" id="PTHR43777:SF1">
    <property type="entry name" value="MOLYBDENUM COFACTOR CYTIDYLYLTRANSFERASE"/>
    <property type="match status" value="1"/>
</dbReference>
<dbReference type="SUPFAM" id="SSF53448">
    <property type="entry name" value="Nucleotide-diphospho-sugar transferases"/>
    <property type="match status" value="1"/>
</dbReference>
<dbReference type="GO" id="GO:0016779">
    <property type="term" value="F:nucleotidyltransferase activity"/>
    <property type="evidence" value="ECO:0007669"/>
    <property type="project" value="UniProtKB-ARBA"/>
</dbReference>
<dbReference type="Gene3D" id="3.90.550.10">
    <property type="entry name" value="Spore Coat Polysaccharide Biosynthesis Protein SpsA, Chain A"/>
    <property type="match status" value="1"/>
</dbReference>
<dbReference type="InterPro" id="IPR029044">
    <property type="entry name" value="Nucleotide-diphossugar_trans"/>
</dbReference>
<dbReference type="InterPro" id="IPR025877">
    <property type="entry name" value="MobA-like_NTP_Trfase"/>
</dbReference>
<protein>
    <recommendedName>
        <fullName evidence="1">MobA-like NTP transferase domain-containing protein</fullName>
    </recommendedName>
</protein>
<evidence type="ECO:0000313" key="2">
    <source>
        <dbReference type="EMBL" id="AXI10331.1"/>
    </source>
</evidence>
<accession>A0A345PK01</accession>
<dbReference type="EMBL" id="CP024848">
    <property type="protein sequence ID" value="AXI10331.1"/>
    <property type="molecule type" value="Genomic_DNA"/>
</dbReference>
<dbReference type="CDD" id="cd04182">
    <property type="entry name" value="GT_2_like_f"/>
    <property type="match status" value="1"/>
</dbReference>
<name>A0A345PK01_9BACI</name>
<dbReference type="AlphaFoldDB" id="A0A345PK01"/>
<sequence>MMNIYSIILAAGSSSRMGTHKQLLKLGEQTILEHVINLTITIEFSKIIAVIGNEKDRVRNQIFIDEPRFIWSVNEEYNKGQSTSIKTGIRTIGEEYVNVMIFLGDLPFIKKETAGRIYRAGLSELAGNTNPFIIQPVYKGMPGHPVFFGNMPNKYFDLLEGDKGAKVLMKSISSHIKIGVDDEGILFDIDTPKDYFEAKQMMKNEKQ</sequence>
<reference evidence="3" key="1">
    <citation type="submission" date="2017-11" db="EMBL/GenBank/DDBJ databases">
        <authorList>
            <person name="Zhu W."/>
        </authorList>
    </citation>
    <scope>NUCLEOTIDE SEQUENCE [LARGE SCALE GENOMIC DNA]</scope>
    <source>
        <strain evidence="3">160</strain>
    </source>
</reference>
<dbReference type="Pfam" id="PF12804">
    <property type="entry name" value="NTP_transf_3"/>
    <property type="match status" value="1"/>
</dbReference>
<proteinExistence type="predicted"/>
<dbReference type="OrthoDB" id="285216at2"/>
<feature type="domain" description="MobA-like NTP transferase" evidence="1">
    <location>
        <begin position="7"/>
        <end position="171"/>
    </location>
</feature>
<dbReference type="PANTHER" id="PTHR43777">
    <property type="entry name" value="MOLYBDENUM COFACTOR CYTIDYLYLTRANSFERASE"/>
    <property type="match status" value="1"/>
</dbReference>
<gene>
    <name evidence="2" type="ORF">CUC15_15935</name>
</gene>
<dbReference type="RefSeq" id="WP_114917617.1">
    <property type="nucleotide sequence ID" value="NZ_CP024848.1"/>
</dbReference>
<keyword evidence="3" id="KW-1185">Reference proteome</keyword>
<evidence type="ECO:0000313" key="3">
    <source>
        <dbReference type="Proteomes" id="UP000253908"/>
    </source>
</evidence>
<dbReference type="KEGG" id="ocn:CUC15_15935"/>
<dbReference type="Proteomes" id="UP000253908">
    <property type="component" value="Chromosome"/>
</dbReference>
<organism evidence="2 3">
    <name type="scientific">Oceanobacillus zhaokaii</name>
    <dbReference type="NCBI Taxonomy" id="2052660"/>
    <lineage>
        <taxon>Bacteria</taxon>
        <taxon>Bacillati</taxon>
        <taxon>Bacillota</taxon>
        <taxon>Bacilli</taxon>
        <taxon>Bacillales</taxon>
        <taxon>Bacillaceae</taxon>
        <taxon>Oceanobacillus</taxon>
    </lineage>
</organism>